<sequence length="440" mass="50410">MKVGILGPRDIVENTHKVLESQKEENIVFFDLIYENYKETLSILEKDQLNMDAIMFVGKIPYAYAMDNIQPLVPWHYCPREISSLMGTFLELTLRDKKIIENLSIDTYYQDVVNEAIEIANLNDSQHSILVADLRLLDDDYEEQVINFHLQNYYLNSRIFCITGITNVYNKLRDMGIPCIRSKLTNSVILSAFTQLKLTYLIKENQNSQIVAISIAIDNLSSYSVMAQDEYEFILNKMKITELIYLFAAKIEAAVIEISNKEFLVFTTRKMLELETDHFNKFELIQKVEKKTFYTISAGIGYGSTANKAKYNAIHGMNVSIKAGGNAAYIVYSEKHIQKMSSSALPAPSNENIDKILDEISNETGVSSKILYNIYSKSKKNGLDTFTVAELSNKCAVNYRTLSRVIEKLERHGYCNIVGERIVNDRGRPSRILKLNYFKR</sequence>
<dbReference type="Gene3D" id="3.30.70.270">
    <property type="match status" value="1"/>
</dbReference>
<dbReference type="RefSeq" id="WP_213237841.1">
    <property type="nucleotide sequence ID" value="NZ_JAHBCL010000029.1"/>
</dbReference>
<proteinExistence type="predicted"/>
<gene>
    <name evidence="1" type="ORF">KHM83_14940</name>
</gene>
<dbReference type="EMBL" id="JAHBCL010000029">
    <property type="protein sequence ID" value="MBS7527979.1"/>
    <property type="molecule type" value="Genomic_DNA"/>
</dbReference>
<evidence type="ECO:0000313" key="2">
    <source>
        <dbReference type="Proteomes" id="UP000746471"/>
    </source>
</evidence>
<protein>
    <recommendedName>
        <fullName evidence="3">Transcriptional regulator</fullName>
    </recommendedName>
</protein>
<organism evidence="1 2">
    <name type="scientific">Fusibacter paucivorans</name>
    <dbReference type="NCBI Taxonomy" id="76009"/>
    <lineage>
        <taxon>Bacteria</taxon>
        <taxon>Bacillati</taxon>
        <taxon>Bacillota</taxon>
        <taxon>Clostridia</taxon>
        <taxon>Eubacteriales</taxon>
        <taxon>Eubacteriales Family XII. Incertae Sedis</taxon>
        <taxon>Fusibacter</taxon>
    </lineage>
</organism>
<keyword evidence="2" id="KW-1185">Reference proteome</keyword>
<comment type="caution">
    <text evidence="1">The sequence shown here is derived from an EMBL/GenBank/DDBJ whole genome shotgun (WGS) entry which is preliminary data.</text>
</comment>
<dbReference type="Proteomes" id="UP000746471">
    <property type="component" value="Unassembled WGS sequence"/>
</dbReference>
<accession>A0ABS5PS34</accession>
<evidence type="ECO:0000313" key="1">
    <source>
        <dbReference type="EMBL" id="MBS7527979.1"/>
    </source>
</evidence>
<reference evidence="1 2" key="1">
    <citation type="submission" date="2021-05" db="EMBL/GenBank/DDBJ databases">
        <title>Fusibacter ferrireducens sp. nov., an anaerobic, sulfur- and Fe-reducing bacterium isolated from the mangrove sediment.</title>
        <authorList>
            <person name="Qiu D."/>
        </authorList>
    </citation>
    <scope>NUCLEOTIDE SEQUENCE [LARGE SCALE GENOMIC DNA]</scope>
    <source>
        <strain evidence="1 2">DSM 12116</strain>
    </source>
</reference>
<dbReference type="InterPro" id="IPR043128">
    <property type="entry name" value="Rev_trsase/Diguanyl_cyclase"/>
</dbReference>
<evidence type="ECO:0008006" key="3">
    <source>
        <dbReference type="Google" id="ProtNLM"/>
    </source>
</evidence>
<dbReference type="Pfam" id="PF24898">
    <property type="entry name" value="GGDEF_GdpP"/>
    <property type="match status" value="1"/>
</dbReference>
<name>A0ABS5PS34_9FIRM</name>